<dbReference type="InterPro" id="IPR036255">
    <property type="entry name" value="YgfB-like_sf"/>
</dbReference>
<dbReference type="Pfam" id="PF03695">
    <property type="entry name" value="UPF0149"/>
    <property type="match status" value="1"/>
</dbReference>
<evidence type="ECO:0000313" key="1">
    <source>
        <dbReference type="EMBL" id="NVI41668.1"/>
    </source>
</evidence>
<dbReference type="EMBL" id="JAAOLE020000001">
    <property type="protein sequence ID" value="NVI41668.1"/>
    <property type="molecule type" value="Genomic_DNA"/>
</dbReference>
<dbReference type="PANTHER" id="PTHR33747">
    <property type="entry name" value="UPF0225 PROTEIN SCO1677"/>
    <property type="match status" value="1"/>
</dbReference>
<dbReference type="SUPFAM" id="SSF103642">
    <property type="entry name" value="Sec-C motif"/>
    <property type="match status" value="1"/>
</dbReference>
<dbReference type="Pfam" id="PF02810">
    <property type="entry name" value="SEC-C"/>
    <property type="match status" value="1"/>
</dbReference>
<dbReference type="InterPro" id="IPR004027">
    <property type="entry name" value="SEC_C_motif"/>
</dbReference>
<reference evidence="1" key="1">
    <citation type="submission" date="2020-06" db="EMBL/GenBank/DDBJ databases">
        <title>Whole Genome Sequence of Bradyrhizobium sp. Strain 1S1.</title>
        <authorList>
            <person name="Bromfield E.S.P."/>
            <person name="Cloutier S."/>
        </authorList>
    </citation>
    <scope>NUCLEOTIDE SEQUENCE [LARGE SCALE GENOMIC DNA]</scope>
    <source>
        <strain evidence="1">1S1</strain>
    </source>
</reference>
<dbReference type="InterPro" id="IPR011978">
    <property type="entry name" value="YgfB-like"/>
</dbReference>
<protein>
    <submittedName>
        <fullName evidence="1">UPF0149 family protein</fullName>
    </submittedName>
</protein>
<dbReference type="Gene3D" id="1.20.120.740">
    <property type="entry name" value="YgfB uncharacterised protein family UPF0149, PF03695"/>
    <property type="match status" value="1"/>
</dbReference>
<dbReference type="PANTHER" id="PTHR33747:SF1">
    <property type="entry name" value="ADENYLATE CYCLASE-ASSOCIATED CAP C-TERMINAL DOMAIN-CONTAINING PROTEIN"/>
    <property type="match status" value="1"/>
</dbReference>
<dbReference type="Gene3D" id="3.10.450.50">
    <property type="match status" value="1"/>
</dbReference>
<dbReference type="NCBIfam" id="TIGR02292">
    <property type="entry name" value="ygfB_yecA"/>
    <property type="match status" value="1"/>
</dbReference>
<sequence>MSDIPRRLKQLEKLLASLDDDEAMLLSELDGFLAGILVCPDLIMPSEWLPMVWGRGNKDAAPVFGNTNQAEQLVGLIMERYNAVAAELQRGGGHYEPLFDVDTRHNEILWEIWIDGFDTALQLRPEAWAKVRGGDGDALSALAGLVALVQIGRGESTLPKEQIDEITAKAPDLIPHYIETLNAWRIGQQVGGQFREEAPNFGKVGRNEPCPCGSGKKYKRCCGLN</sequence>
<proteinExistence type="predicted"/>
<dbReference type="AlphaFoldDB" id="A0A973ZYC0"/>
<accession>A0A973ZYC0</accession>
<comment type="caution">
    <text evidence="1">The sequence shown here is derived from an EMBL/GenBank/DDBJ whole genome shotgun (WGS) entry which is preliminary data.</text>
</comment>
<gene>
    <name evidence="1" type="ORF">HAP48_000870</name>
</gene>
<dbReference type="SUPFAM" id="SSF101327">
    <property type="entry name" value="YgfB-like"/>
    <property type="match status" value="1"/>
</dbReference>
<dbReference type="RefSeq" id="WP_166216322.1">
    <property type="nucleotide sequence ID" value="NZ_CP088285.1"/>
</dbReference>
<organism evidence="1">
    <name type="scientific">Bradyrhizobium septentrionale</name>
    <dbReference type="NCBI Taxonomy" id="1404411"/>
    <lineage>
        <taxon>Bacteria</taxon>
        <taxon>Pseudomonadati</taxon>
        <taxon>Pseudomonadota</taxon>
        <taxon>Alphaproteobacteria</taxon>
        <taxon>Hyphomicrobiales</taxon>
        <taxon>Nitrobacteraceae</taxon>
        <taxon>Bradyrhizobium</taxon>
    </lineage>
</organism>
<name>A0A973ZYC0_9BRAD</name>